<dbReference type="GO" id="GO:0015074">
    <property type="term" value="P:DNA integration"/>
    <property type="evidence" value="ECO:0007669"/>
    <property type="project" value="InterPro"/>
</dbReference>
<keyword evidence="1" id="KW-0233">DNA recombination</keyword>
<evidence type="ECO:0000313" key="4">
    <source>
        <dbReference type="Proteomes" id="UP001145094"/>
    </source>
</evidence>
<reference evidence="3" key="2">
    <citation type="submission" date="2022-11" db="EMBL/GenBank/DDBJ databases">
        <title>Draft genome sequence of Sellimonas catena strain 18CBH55.</title>
        <authorList>
            <person name="Atsushi H."/>
            <person name="Moriya O."/>
            <person name="Mitsuo S."/>
        </authorList>
    </citation>
    <scope>NUCLEOTIDE SEQUENCE</scope>
    <source>
        <strain evidence="3">18CBH55</strain>
    </source>
</reference>
<dbReference type="PANTHER" id="PTHR30349:SF64">
    <property type="entry name" value="PROPHAGE INTEGRASE INTD-RELATED"/>
    <property type="match status" value="1"/>
</dbReference>
<accession>A0A9W6FI33</accession>
<dbReference type="PANTHER" id="PTHR30349">
    <property type="entry name" value="PHAGE INTEGRASE-RELATED"/>
    <property type="match status" value="1"/>
</dbReference>
<dbReference type="PROSITE" id="PS51898">
    <property type="entry name" value="TYR_RECOMBINASE"/>
    <property type="match status" value="1"/>
</dbReference>
<dbReference type="InterPro" id="IPR011010">
    <property type="entry name" value="DNA_brk_join_enz"/>
</dbReference>
<dbReference type="EMBL" id="BSCH01000011">
    <property type="protein sequence ID" value="GLG90443.1"/>
    <property type="molecule type" value="Genomic_DNA"/>
</dbReference>
<protein>
    <submittedName>
        <fullName evidence="3">Integrase - phage associated</fullName>
    </submittedName>
</protein>
<dbReference type="InterPro" id="IPR013762">
    <property type="entry name" value="Integrase-like_cat_sf"/>
</dbReference>
<reference evidence="3" key="1">
    <citation type="submission" date="2022-11" db="EMBL/GenBank/DDBJ databases">
        <title>Draft genome sequence of Sellimonas catena strain 18CBH55.</title>
        <authorList>
            <person name="Hisatomi A."/>
            <person name="Ohkuma M."/>
            <person name="Sakamoto M."/>
        </authorList>
    </citation>
    <scope>NUCLEOTIDE SEQUENCE</scope>
    <source>
        <strain evidence="3">18CBH55</strain>
    </source>
</reference>
<dbReference type="AlphaFoldDB" id="A0A9W6FI33"/>
<dbReference type="RefSeq" id="WP_281845298.1">
    <property type="nucleotide sequence ID" value="NZ_BSCH01000011.1"/>
</dbReference>
<dbReference type="SUPFAM" id="SSF56349">
    <property type="entry name" value="DNA breaking-rejoining enzymes"/>
    <property type="match status" value="1"/>
</dbReference>
<evidence type="ECO:0000313" key="3">
    <source>
        <dbReference type="EMBL" id="GLG90443.1"/>
    </source>
</evidence>
<organism evidence="3 4">
    <name type="scientific">Sellimonas catena</name>
    <dbReference type="NCBI Taxonomy" id="2994035"/>
    <lineage>
        <taxon>Bacteria</taxon>
        <taxon>Bacillati</taxon>
        <taxon>Bacillota</taxon>
        <taxon>Clostridia</taxon>
        <taxon>Lachnospirales</taxon>
        <taxon>Lachnospiraceae</taxon>
        <taxon>Sellimonas</taxon>
    </lineage>
</organism>
<gene>
    <name evidence="3" type="primary">int2</name>
    <name evidence="3" type="ORF">Selli2_18700</name>
</gene>
<dbReference type="Proteomes" id="UP001145094">
    <property type="component" value="Unassembled WGS sequence"/>
</dbReference>
<name>A0A9W6FI33_9FIRM</name>
<dbReference type="CDD" id="cd01189">
    <property type="entry name" value="INT_ICEBs1_C_like"/>
    <property type="match status" value="1"/>
</dbReference>
<dbReference type="Gene3D" id="1.10.443.10">
    <property type="entry name" value="Intergrase catalytic core"/>
    <property type="match status" value="1"/>
</dbReference>
<dbReference type="GO" id="GO:0003677">
    <property type="term" value="F:DNA binding"/>
    <property type="evidence" value="ECO:0007669"/>
    <property type="project" value="InterPro"/>
</dbReference>
<proteinExistence type="predicted"/>
<dbReference type="InterPro" id="IPR002104">
    <property type="entry name" value="Integrase_catalytic"/>
</dbReference>
<sequence>MWVEKTKSGNYKFVERYKDYLTGKEKKASVTLEKNNASTRKQAAELLAGIIAERQTAPAALEEITLKKLVSEYLACKEKTVKMSTYRRDYYQCQAFKEMLGEDTLVNHLTASYIKNRFIASGEDNSRLNERRIRLMTLLNWGFENDYIRDVTFLRKFKPFPDDPHKVKIQDKYMEDYELEAVLNVMDHERWKLFTEFLVLSGLRIGEAVALNREDVDFDNQCIHVTKTYDANNKIVTTPKSFCSIRDVYMQPELFQLCRKINIFIRKESIFLGYRSNLFFPNENGTFIIYNSYNKYLKKVTLEVLGRKLTAHSLRHTHASLLLANGVVLDAISRRLGHENSRVTRRIYLHITKKLKERDNDQIRDLKII</sequence>
<evidence type="ECO:0000259" key="2">
    <source>
        <dbReference type="PROSITE" id="PS51898"/>
    </source>
</evidence>
<dbReference type="GO" id="GO:0006310">
    <property type="term" value="P:DNA recombination"/>
    <property type="evidence" value="ECO:0007669"/>
    <property type="project" value="UniProtKB-KW"/>
</dbReference>
<feature type="domain" description="Tyr recombinase" evidence="2">
    <location>
        <begin position="169"/>
        <end position="361"/>
    </location>
</feature>
<evidence type="ECO:0000256" key="1">
    <source>
        <dbReference type="ARBA" id="ARBA00023172"/>
    </source>
</evidence>
<comment type="caution">
    <text evidence="3">The sequence shown here is derived from an EMBL/GenBank/DDBJ whole genome shotgun (WGS) entry which is preliminary data.</text>
</comment>
<reference evidence="3" key="3">
    <citation type="journal article" date="2023" name="Int. J. Syst. Evol. Microbiol.">
        <title>Sellimonas catena sp. nov., isolated from human faeces.</title>
        <authorList>
            <person name="Hisatomi A."/>
            <person name="Ohkuma M."/>
            <person name="Sakamoto M."/>
        </authorList>
    </citation>
    <scope>NUCLEOTIDE SEQUENCE</scope>
    <source>
        <strain evidence="3">18CBH55</strain>
    </source>
</reference>
<dbReference type="InterPro" id="IPR050090">
    <property type="entry name" value="Tyrosine_recombinase_XerCD"/>
</dbReference>
<dbReference type="Pfam" id="PF00589">
    <property type="entry name" value="Phage_integrase"/>
    <property type="match status" value="1"/>
</dbReference>